<dbReference type="GO" id="GO:0016787">
    <property type="term" value="F:hydrolase activity"/>
    <property type="evidence" value="ECO:0007669"/>
    <property type="project" value="UniProtKB-UniRule"/>
</dbReference>
<keyword evidence="1 9" id="KW-0547">Nucleotide-binding</keyword>
<dbReference type="PANTHER" id="PTHR11070">
    <property type="entry name" value="UVRD / RECB / PCRA DNA HELICASE FAMILY MEMBER"/>
    <property type="match status" value="1"/>
</dbReference>
<name>A0A8J3QUI3_9ACTN</name>
<dbReference type="InterPro" id="IPR027417">
    <property type="entry name" value="P-loop_NTPase"/>
</dbReference>
<protein>
    <recommendedName>
        <fullName evidence="7">DNA 3'-5' helicase</fullName>
        <ecNumber evidence="7">5.6.2.4</ecNumber>
    </recommendedName>
</protein>
<dbReference type="Gene3D" id="3.40.50.300">
    <property type="entry name" value="P-loop containing nucleotide triphosphate hydrolases"/>
    <property type="match status" value="3"/>
</dbReference>
<comment type="caution">
    <text evidence="12">The sequence shown here is derived from an EMBL/GenBank/DDBJ whole genome shotgun (WGS) entry which is preliminary data.</text>
</comment>
<evidence type="ECO:0000259" key="10">
    <source>
        <dbReference type="PROSITE" id="PS51198"/>
    </source>
</evidence>
<evidence type="ECO:0000256" key="6">
    <source>
        <dbReference type="ARBA" id="ARBA00034617"/>
    </source>
</evidence>
<keyword evidence="2 9" id="KW-0378">Hydrolase</keyword>
<dbReference type="RefSeq" id="WP_203919641.1">
    <property type="nucleotide sequence ID" value="NZ_BONZ01000039.1"/>
</dbReference>
<feature type="domain" description="UvrD-like helicase ATP-binding" evidence="10">
    <location>
        <begin position="31"/>
        <end position="317"/>
    </location>
</feature>
<evidence type="ECO:0000313" key="12">
    <source>
        <dbReference type="EMBL" id="GIH16040.1"/>
    </source>
</evidence>
<evidence type="ECO:0000256" key="1">
    <source>
        <dbReference type="ARBA" id="ARBA00022741"/>
    </source>
</evidence>
<proteinExistence type="predicted"/>
<evidence type="ECO:0000256" key="9">
    <source>
        <dbReference type="PROSITE-ProRule" id="PRU00560"/>
    </source>
</evidence>
<dbReference type="PROSITE" id="PS51198">
    <property type="entry name" value="UVRD_HELICASE_ATP_BIND"/>
    <property type="match status" value="1"/>
</dbReference>
<feature type="domain" description="UvrD-like helicase C-terminal" evidence="11">
    <location>
        <begin position="317"/>
        <end position="572"/>
    </location>
</feature>
<keyword evidence="13" id="KW-1185">Reference proteome</keyword>
<dbReference type="Proteomes" id="UP000642748">
    <property type="component" value="Unassembled WGS sequence"/>
</dbReference>
<dbReference type="GO" id="GO:0000725">
    <property type="term" value="P:recombinational repair"/>
    <property type="evidence" value="ECO:0007669"/>
    <property type="project" value="TreeGrafter"/>
</dbReference>
<keyword evidence="4 9" id="KW-0067">ATP-binding</keyword>
<dbReference type="EC" id="5.6.2.4" evidence="7"/>
<dbReference type="Gene3D" id="1.10.486.10">
    <property type="entry name" value="PCRA, domain 4"/>
    <property type="match status" value="1"/>
</dbReference>
<reference evidence="12" key="1">
    <citation type="submission" date="2021-01" db="EMBL/GenBank/DDBJ databases">
        <title>Whole genome shotgun sequence of Rugosimonospora africana NBRC 104875.</title>
        <authorList>
            <person name="Komaki H."/>
            <person name="Tamura T."/>
        </authorList>
    </citation>
    <scope>NUCLEOTIDE SEQUENCE</scope>
    <source>
        <strain evidence="12">NBRC 104875</strain>
    </source>
</reference>
<keyword evidence="3 9" id="KW-0347">Helicase</keyword>
<evidence type="ECO:0000256" key="7">
    <source>
        <dbReference type="ARBA" id="ARBA00034808"/>
    </source>
</evidence>
<organism evidence="12 13">
    <name type="scientific">Rugosimonospora africana</name>
    <dbReference type="NCBI Taxonomy" id="556532"/>
    <lineage>
        <taxon>Bacteria</taxon>
        <taxon>Bacillati</taxon>
        <taxon>Actinomycetota</taxon>
        <taxon>Actinomycetes</taxon>
        <taxon>Micromonosporales</taxon>
        <taxon>Micromonosporaceae</taxon>
        <taxon>Rugosimonospora</taxon>
    </lineage>
</organism>
<dbReference type="GO" id="GO:0005524">
    <property type="term" value="F:ATP binding"/>
    <property type="evidence" value="ECO:0007669"/>
    <property type="project" value="UniProtKB-UniRule"/>
</dbReference>
<evidence type="ECO:0000313" key="13">
    <source>
        <dbReference type="Proteomes" id="UP000642748"/>
    </source>
</evidence>
<keyword evidence="5" id="KW-0413">Isomerase</keyword>
<evidence type="ECO:0000256" key="3">
    <source>
        <dbReference type="ARBA" id="ARBA00022806"/>
    </source>
</evidence>
<feature type="binding site" evidence="9">
    <location>
        <begin position="52"/>
        <end position="59"/>
    </location>
    <ligand>
        <name>ATP</name>
        <dbReference type="ChEBI" id="CHEBI:30616"/>
    </ligand>
</feature>
<dbReference type="CDD" id="cd17932">
    <property type="entry name" value="DEXQc_UvrD"/>
    <property type="match status" value="1"/>
</dbReference>
<gene>
    <name evidence="12" type="ORF">Raf01_42120</name>
</gene>
<dbReference type="AlphaFoldDB" id="A0A8J3QUI3"/>
<accession>A0A8J3QUI3</accession>
<comment type="catalytic activity">
    <reaction evidence="8">
        <text>ATP + H2O = ADP + phosphate + H(+)</text>
        <dbReference type="Rhea" id="RHEA:13065"/>
        <dbReference type="ChEBI" id="CHEBI:15377"/>
        <dbReference type="ChEBI" id="CHEBI:15378"/>
        <dbReference type="ChEBI" id="CHEBI:30616"/>
        <dbReference type="ChEBI" id="CHEBI:43474"/>
        <dbReference type="ChEBI" id="CHEBI:456216"/>
        <dbReference type="EC" id="5.6.2.4"/>
    </reaction>
</comment>
<sequence>MSRFDDFDELGASPMRPVAMIPPADWRPIDIDDLEPSAWHALRHVGNTAVVAGPGAGKTEFLAQRAAYLLQTGICPWPQRILAISFKRDAAANLGRRVAARIPEHSDRFVSMTFDAFTKGLVDRFASALPQGWRRTNGYEIDFPSERYVQDFLGDISPAAPALIRSHVLTLRPGRFVADTVGGWDLPITVPVGDPDDVSGYAALQWWRDRYLGHGKARVDFVMLNRLAELLVRSVPKLRRALRMTYPFVFVDEFQDTTSAQFSFLASVFGGGPTATAVGDGKQRIMGWAGALPKALERFADAFGATTYSLTWNFRSSSTLVQIQHVIATNLDPGAAPAISKADSDIDGNPAEVWMFSSLDQEATVIADWIAADIATFGRVPADFALLARQRIADFETRFRDELARHDIKVRNDDAVVGKMRLQDLLKHEIAQLLLGLLRLADKPRGLPKEWREVLATLTRVHGAMGDEVAQRRVGDDLSKLTVELRSWLRANAPNSTPARDAVNYVLSLLDTAAVRRYVRSAAPDEQLEIVTGAFEARLAAVATASTSWTDTLERFECVDAVVLLTAHRSKGLEYHTVIFLGLDDDQWWAHNRDPIESTSTFFVGLSRAAQRIIFTTTSPFARTGRIATFFSMLDEAGVAELDYS</sequence>
<dbReference type="Pfam" id="PF13361">
    <property type="entry name" value="UvrD_C"/>
    <property type="match status" value="1"/>
</dbReference>
<dbReference type="Pfam" id="PF00580">
    <property type="entry name" value="UvrD-helicase"/>
    <property type="match status" value="2"/>
</dbReference>
<evidence type="ECO:0000256" key="8">
    <source>
        <dbReference type="ARBA" id="ARBA00048988"/>
    </source>
</evidence>
<comment type="catalytic activity">
    <reaction evidence="6">
        <text>Couples ATP hydrolysis with the unwinding of duplex DNA by translocating in the 3'-5' direction.</text>
        <dbReference type="EC" id="5.6.2.4"/>
    </reaction>
</comment>
<dbReference type="PROSITE" id="PS51217">
    <property type="entry name" value="UVRD_HELICASE_CTER"/>
    <property type="match status" value="1"/>
</dbReference>
<dbReference type="GO" id="GO:0003677">
    <property type="term" value="F:DNA binding"/>
    <property type="evidence" value="ECO:0007669"/>
    <property type="project" value="InterPro"/>
</dbReference>
<dbReference type="EMBL" id="BONZ01000039">
    <property type="protein sequence ID" value="GIH16040.1"/>
    <property type="molecule type" value="Genomic_DNA"/>
</dbReference>
<evidence type="ECO:0000259" key="11">
    <source>
        <dbReference type="PROSITE" id="PS51217"/>
    </source>
</evidence>
<evidence type="ECO:0000256" key="2">
    <source>
        <dbReference type="ARBA" id="ARBA00022801"/>
    </source>
</evidence>
<evidence type="ECO:0000256" key="4">
    <source>
        <dbReference type="ARBA" id="ARBA00022840"/>
    </source>
</evidence>
<dbReference type="InterPro" id="IPR014016">
    <property type="entry name" value="UvrD-like_ATP-bd"/>
</dbReference>
<dbReference type="InterPro" id="IPR014017">
    <property type="entry name" value="DNA_helicase_UvrD-like_C"/>
</dbReference>
<dbReference type="InterPro" id="IPR000212">
    <property type="entry name" value="DNA_helicase_UvrD/REP"/>
</dbReference>
<dbReference type="GO" id="GO:0043138">
    <property type="term" value="F:3'-5' DNA helicase activity"/>
    <property type="evidence" value="ECO:0007669"/>
    <property type="project" value="UniProtKB-EC"/>
</dbReference>
<evidence type="ECO:0000256" key="5">
    <source>
        <dbReference type="ARBA" id="ARBA00023235"/>
    </source>
</evidence>
<dbReference type="SUPFAM" id="SSF52540">
    <property type="entry name" value="P-loop containing nucleoside triphosphate hydrolases"/>
    <property type="match status" value="1"/>
</dbReference>